<proteinExistence type="predicted"/>
<name>A0A8W8MHX5_MAGGI</name>
<dbReference type="Proteomes" id="UP000005408">
    <property type="component" value="Unassembled WGS sequence"/>
</dbReference>
<dbReference type="CDD" id="cd00037">
    <property type="entry name" value="CLECT"/>
    <property type="match status" value="1"/>
</dbReference>
<sequence>MDKEMSRKTYAALFLFVHIIRSAETGFNSNYAIETNDYPKSSCHELSSVKSMIRCLATCVATMDEIVMISHDDSASTLPCAEGYANYNLMSDEICLKYFPVPVTYSTAQSNCQAEGADLIKIDSQEKYDIFNDFHVPIANNAVIKLWVQGEKVGGQWQFDDGTLIPGFCPISMSNNPGEVHLRAQGSTSFTCVDFHNGGPFHYSCEYHRMLFFKNLKE</sequence>
<protein>
    <recommendedName>
        <fullName evidence="1">C-type lectin domain-containing protein</fullName>
    </recommendedName>
</protein>
<dbReference type="EnsemblMetazoa" id="G32910.1">
    <property type="protein sequence ID" value="G32910.1:cds"/>
    <property type="gene ID" value="G32910"/>
</dbReference>
<dbReference type="AlphaFoldDB" id="A0A8W8MHX5"/>
<feature type="domain" description="C-type lectin" evidence="1">
    <location>
        <begin position="80"/>
        <end position="206"/>
    </location>
</feature>
<evidence type="ECO:0000313" key="3">
    <source>
        <dbReference type="Proteomes" id="UP000005408"/>
    </source>
</evidence>
<dbReference type="InterPro" id="IPR016186">
    <property type="entry name" value="C-type_lectin-like/link_sf"/>
</dbReference>
<dbReference type="Gene3D" id="3.10.100.10">
    <property type="entry name" value="Mannose-Binding Protein A, subunit A"/>
    <property type="match status" value="1"/>
</dbReference>
<evidence type="ECO:0000313" key="2">
    <source>
        <dbReference type="EnsemblMetazoa" id="G32910.1:cds"/>
    </source>
</evidence>
<reference evidence="2" key="1">
    <citation type="submission" date="2022-08" db="UniProtKB">
        <authorList>
            <consortium name="EnsemblMetazoa"/>
        </authorList>
    </citation>
    <scope>IDENTIFICATION</scope>
    <source>
        <strain evidence="2">05x7-T-G4-1.051#20</strain>
    </source>
</reference>
<dbReference type="InterPro" id="IPR016187">
    <property type="entry name" value="CTDL_fold"/>
</dbReference>
<accession>A0A8W8MHX5</accession>
<dbReference type="InterPro" id="IPR001304">
    <property type="entry name" value="C-type_lectin-like"/>
</dbReference>
<dbReference type="SMART" id="SM00034">
    <property type="entry name" value="CLECT"/>
    <property type="match status" value="1"/>
</dbReference>
<dbReference type="SUPFAM" id="SSF56436">
    <property type="entry name" value="C-type lectin-like"/>
    <property type="match status" value="1"/>
</dbReference>
<keyword evidence="3" id="KW-1185">Reference proteome</keyword>
<evidence type="ECO:0000259" key="1">
    <source>
        <dbReference type="SMART" id="SM00034"/>
    </source>
</evidence>
<dbReference type="Pfam" id="PF00059">
    <property type="entry name" value="Lectin_C"/>
    <property type="match status" value="1"/>
</dbReference>
<organism evidence="2 3">
    <name type="scientific">Magallana gigas</name>
    <name type="common">Pacific oyster</name>
    <name type="synonym">Crassostrea gigas</name>
    <dbReference type="NCBI Taxonomy" id="29159"/>
    <lineage>
        <taxon>Eukaryota</taxon>
        <taxon>Metazoa</taxon>
        <taxon>Spiralia</taxon>
        <taxon>Lophotrochozoa</taxon>
        <taxon>Mollusca</taxon>
        <taxon>Bivalvia</taxon>
        <taxon>Autobranchia</taxon>
        <taxon>Pteriomorphia</taxon>
        <taxon>Ostreida</taxon>
        <taxon>Ostreoidea</taxon>
        <taxon>Ostreidae</taxon>
        <taxon>Magallana</taxon>
    </lineage>
</organism>